<dbReference type="InParanoid" id="A0A2V0PH21"/>
<feature type="region of interest" description="Disordered" evidence="1">
    <location>
        <begin position="1"/>
        <end position="31"/>
    </location>
</feature>
<reference evidence="2 3" key="1">
    <citation type="journal article" date="2018" name="Sci. Rep.">
        <title>Raphidocelis subcapitata (=Pseudokirchneriella subcapitata) provides an insight into genome evolution and environmental adaptations in the Sphaeropleales.</title>
        <authorList>
            <person name="Suzuki S."/>
            <person name="Yamaguchi H."/>
            <person name="Nakajima N."/>
            <person name="Kawachi M."/>
        </authorList>
    </citation>
    <scope>NUCLEOTIDE SEQUENCE [LARGE SCALE GENOMIC DNA]</scope>
    <source>
        <strain evidence="2 3">NIES-35</strain>
    </source>
</reference>
<dbReference type="PANTHER" id="PTHR21530">
    <property type="entry name" value="PHEROMONE SHUTDOWN PROTEIN"/>
    <property type="match status" value="1"/>
</dbReference>
<sequence>MQRLRQAWLPGGRGGSGASGSGSSGSSSGSGGMSTGRALRLAVAGAAAAGAAWVTFRVARRLYAVFTYSDAAAHIDHGVAPEDEENWDHRPLLLPPTLQLLRELGAHDALAPLAEAGSLLAMQPAAWIGALEAGRVPEGFPAPARAVVEAASAARAAAEGGGGGGEGAAEALGWLSTSGDVGACLAVGAPLTIVMIGTSHVSKKSAEEVERALQLLRPDLLFLELDPARAALMYRDGEPEAGPAPSTIELLQQALAEAGRSPKGDVLQALLSAMYKSLEAQLGVKAGLEFTAARRAAEGVAEQSARQMERELRRALRALPGGGRELERERAAYLAAAAAAAQQQRQQNGGEGGEGGGGWGSGEEEASGGGSDDGRGGEGGEGGETTAAAPTAVAAAAAGPPRNPVANLQIVLGDRPASETLKAMWGALRPWRRVQFCWEIVRGLFEPLDEDFIEAMKDDDLLTAIFKEMRETFPELMGPLLHDRNWVLAVGSWRAAAAAAAARRQALEARCSEFEALAERELAAARVPPEARPPGREAAAAAARRVAGGGCKCGGGGCAACGALVVAVVGKGHMKGVALSTALLAAAAAVASGARLPAAAEGGGGGGGGGGEGPAAAEGGVAEAAAVAALAPQA</sequence>
<dbReference type="STRING" id="307507.A0A2V0PH21"/>
<feature type="compositionally biased region" description="Gly residues" evidence="1">
    <location>
        <begin position="11"/>
        <end position="31"/>
    </location>
</feature>
<name>A0A2V0PH21_9CHLO</name>
<gene>
    <name evidence="2" type="ORF">Rsub_10081</name>
</gene>
<dbReference type="EMBL" id="BDRX01000094">
    <property type="protein sequence ID" value="GBF97220.1"/>
    <property type="molecule type" value="Genomic_DNA"/>
</dbReference>
<evidence type="ECO:0000313" key="2">
    <source>
        <dbReference type="EMBL" id="GBF97220.1"/>
    </source>
</evidence>
<evidence type="ECO:0000256" key="1">
    <source>
        <dbReference type="SAM" id="MobiDB-lite"/>
    </source>
</evidence>
<dbReference type="OrthoDB" id="48306at2759"/>
<dbReference type="AlphaFoldDB" id="A0A2V0PH21"/>
<dbReference type="Proteomes" id="UP000247498">
    <property type="component" value="Unassembled WGS sequence"/>
</dbReference>
<dbReference type="PANTHER" id="PTHR21530:SF7">
    <property type="entry name" value="TRAB DOMAIN-CONTAINING PROTEIN"/>
    <property type="match status" value="1"/>
</dbReference>
<evidence type="ECO:0008006" key="4">
    <source>
        <dbReference type="Google" id="ProtNLM"/>
    </source>
</evidence>
<accession>A0A2V0PH21</accession>
<feature type="region of interest" description="Disordered" evidence="1">
    <location>
        <begin position="342"/>
        <end position="385"/>
    </location>
</feature>
<proteinExistence type="predicted"/>
<comment type="caution">
    <text evidence="2">The sequence shown here is derived from an EMBL/GenBank/DDBJ whole genome shotgun (WGS) entry which is preliminary data.</text>
</comment>
<keyword evidence="3" id="KW-1185">Reference proteome</keyword>
<feature type="compositionally biased region" description="Gly residues" evidence="1">
    <location>
        <begin position="349"/>
        <end position="371"/>
    </location>
</feature>
<dbReference type="InterPro" id="IPR046345">
    <property type="entry name" value="TraB_PrgY-like"/>
</dbReference>
<organism evidence="2 3">
    <name type="scientific">Raphidocelis subcapitata</name>
    <dbReference type="NCBI Taxonomy" id="307507"/>
    <lineage>
        <taxon>Eukaryota</taxon>
        <taxon>Viridiplantae</taxon>
        <taxon>Chlorophyta</taxon>
        <taxon>core chlorophytes</taxon>
        <taxon>Chlorophyceae</taxon>
        <taxon>CS clade</taxon>
        <taxon>Sphaeropleales</taxon>
        <taxon>Selenastraceae</taxon>
        <taxon>Raphidocelis</taxon>
    </lineage>
</organism>
<evidence type="ECO:0000313" key="3">
    <source>
        <dbReference type="Proteomes" id="UP000247498"/>
    </source>
</evidence>
<protein>
    <recommendedName>
        <fullName evidence="4">TraB domain-containing protein</fullName>
    </recommendedName>
</protein>
<dbReference type="CDD" id="cd14726">
    <property type="entry name" value="TraB_PrgY-like"/>
    <property type="match status" value="1"/>
</dbReference>